<keyword evidence="5 13" id="KW-0812">Transmembrane</keyword>
<feature type="transmembrane region" description="Helical" evidence="13">
    <location>
        <begin position="86"/>
        <end position="109"/>
    </location>
</feature>
<evidence type="ECO:0000256" key="6">
    <source>
        <dbReference type="ARBA" id="ARBA00022989"/>
    </source>
</evidence>
<comment type="similarity">
    <text evidence="2 13">Belongs to the tweety family.</text>
</comment>
<keyword evidence="12 13" id="KW-0407">Ion channel</keyword>
<keyword evidence="11 13" id="KW-0868">Chloride</keyword>
<feature type="transmembrane region" description="Helical" evidence="13">
    <location>
        <begin position="374"/>
        <end position="399"/>
    </location>
</feature>
<keyword evidence="7 13" id="KW-0406">Ion transport</keyword>
<dbReference type="AlphaFoldDB" id="A0A7N6A2M1"/>
<protein>
    <recommendedName>
        <fullName evidence="13">Protein tweety homolog</fullName>
    </recommendedName>
</protein>
<evidence type="ECO:0000256" key="5">
    <source>
        <dbReference type="ARBA" id="ARBA00022692"/>
    </source>
</evidence>
<keyword evidence="3 13" id="KW-0813">Transport</keyword>
<sequence>MATARLDYVAPWWTYWLHNFPHFNLFLQPVDNTFRPEEESYQQSLILLACVGAVGLGLSLLVLLVYMICLCCCFKRKDEDSKRPDTCCVTWAAVITGLIICSAVGVGFYGNSETNDGVYQLTYSLHNANHTLGGINNLVREGCQVLLYSQHLERLDEIFATRSDYLQALRFMRLMVNNVIRELTALPDIKKTNVDLAALGDKTAFVEYYRWLTYLLLLILDLVICLAVCLGMAKHSRWLLITYVYYMLHVFAQGTSDFCVSPDKFIVNQTKDVLSADVAHYYLFCSPNLPNPFQQSLTICQRSLTTMQIQIQGLLQFSVPVFPTAERDLLGIQRLLNSTEFSLHQLTALLDCRGLHKDYLDALMGVCYDGVEGLLYLSLFSLLSACALCAMLCATFRVWTLMGSRDKEYDDIDEEDPFNPQARRMSYNPRRSNIHSFCSYTSSLGSQASLHPPPQSVSNVSAPPEYMNQSMLFGGSPRYENVPLIGRGSPPPSVRWPYEGLVSLV</sequence>
<dbReference type="Proteomes" id="UP000265040">
    <property type="component" value="Chromosome 8"/>
</dbReference>
<evidence type="ECO:0000256" key="12">
    <source>
        <dbReference type="ARBA" id="ARBA00023303"/>
    </source>
</evidence>
<evidence type="ECO:0000256" key="11">
    <source>
        <dbReference type="ARBA" id="ARBA00023214"/>
    </source>
</evidence>
<dbReference type="GO" id="GO:0034707">
    <property type="term" value="C:chloride channel complex"/>
    <property type="evidence" value="ECO:0007669"/>
    <property type="project" value="UniProtKB-UniRule"/>
</dbReference>
<keyword evidence="10" id="KW-0325">Glycoprotein</keyword>
<feature type="transmembrane region" description="Helical" evidence="13">
    <location>
        <begin position="45"/>
        <end position="74"/>
    </location>
</feature>
<proteinExistence type="inferred from homology"/>
<dbReference type="GO" id="GO:0072320">
    <property type="term" value="F:volume-sensitive chloride channel activity"/>
    <property type="evidence" value="ECO:0007669"/>
    <property type="project" value="TreeGrafter"/>
</dbReference>
<evidence type="ECO:0000256" key="4">
    <source>
        <dbReference type="ARBA" id="ARBA00022475"/>
    </source>
</evidence>
<evidence type="ECO:0000256" key="3">
    <source>
        <dbReference type="ARBA" id="ARBA00022448"/>
    </source>
</evidence>
<keyword evidence="9 13" id="KW-0869">Chloride channel</keyword>
<evidence type="ECO:0000256" key="1">
    <source>
        <dbReference type="ARBA" id="ARBA00004651"/>
    </source>
</evidence>
<dbReference type="Pfam" id="PF04906">
    <property type="entry name" value="Tweety"/>
    <property type="match status" value="1"/>
</dbReference>
<keyword evidence="8 13" id="KW-0472">Membrane</keyword>
<keyword evidence="4" id="KW-1003">Cell membrane</keyword>
<reference evidence="14" key="1">
    <citation type="submission" date="2021-04" db="EMBL/GenBank/DDBJ databases">
        <authorList>
            <consortium name="Wellcome Sanger Institute Data Sharing"/>
        </authorList>
    </citation>
    <scope>NUCLEOTIDE SEQUENCE [LARGE SCALE GENOMIC DNA]</scope>
</reference>
<feature type="transmembrane region" description="Helical" evidence="13">
    <location>
        <begin position="211"/>
        <end position="231"/>
    </location>
</feature>
<feature type="transmembrane region" description="Helical" evidence="13">
    <location>
        <begin position="238"/>
        <end position="255"/>
    </location>
</feature>
<evidence type="ECO:0000256" key="7">
    <source>
        <dbReference type="ARBA" id="ARBA00023065"/>
    </source>
</evidence>
<reference evidence="14" key="3">
    <citation type="submission" date="2025-09" db="UniProtKB">
        <authorList>
            <consortium name="Ensembl"/>
        </authorList>
    </citation>
    <scope>IDENTIFICATION</scope>
</reference>
<dbReference type="PANTHER" id="PTHR12424:SF17">
    <property type="entry name" value="PROTEIN TWEETY HOMOLOG 2-LIKE"/>
    <property type="match status" value="1"/>
</dbReference>
<evidence type="ECO:0000256" key="2">
    <source>
        <dbReference type="ARBA" id="ARBA00009849"/>
    </source>
</evidence>
<evidence type="ECO:0000313" key="14">
    <source>
        <dbReference type="Ensembl" id="ENSATEP00000042275.1"/>
    </source>
</evidence>
<evidence type="ECO:0000313" key="15">
    <source>
        <dbReference type="Proteomes" id="UP000265040"/>
    </source>
</evidence>
<keyword evidence="6 13" id="KW-1133">Transmembrane helix</keyword>
<evidence type="ECO:0000256" key="9">
    <source>
        <dbReference type="ARBA" id="ARBA00023173"/>
    </source>
</evidence>
<comment type="subcellular location">
    <subcellularLocation>
        <location evidence="1 13">Cell membrane</location>
        <topology evidence="1 13">Multi-pass membrane protein</topology>
    </subcellularLocation>
</comment>
<keyword evidence="15" id="KW-1185">Reference proteome</keyword>
<dbReference type="GeneTree" id="ENSGT00950000183060"/>
<reference evidence="14" key="2">
    <citation type="submission" date="2025-08" db="UniProtKB">
        <authorList>
            <consortium name="Ensembl"/>
        </authorList>
    </citation>
    <scope>IDENTIFICATION</scope>
</reference>
<dbReference type="Ensembl" id="ENSATET00000062807.2">
    <property type="protein sequence ID" value="ENSATEP00000042275.1"/>
    <property type="gene ID" value="ENSATEG00000024067.3"/>
</dbReference>
<name>A0A7N6A2M1_ANATE</name>
<dbReference type="GO" id="GO:0005229">
    <property type="term" value="F:intracellularly calcium-gated chloride channel activity"/>
    <property type="evidence" value="ECO:0007669"/>
    <property type="project" value="TreeGrafter"/>
</dbReference>
<dbReference type="CDD" id="cd07912">
    <property type="entry name" value="Tweety_N"/>
    <property type="match status" value="1"/>
</dbReference>
<evidence type="ECO:0000256" key="13">
    <source>
        <dbReference type="RuleBase" id="RU361114"/>
    </source>
</evidence>
<dbReference type="GO" id="GO:0005886">
    <property type="term" value="C:plasma membrane"/>
    <property type="evidence" value="ECO:0007669"/>
    <property type="project" value="UniProtKB-SubCell"/>
</dbReference>
<evidence type="ECO:0000256" key="8">
    <source>
        <dbReference type="ARBA" id="ARBA00023136"/>
    </source>
</evidence>
<dbReference type="PANTHER" id="PTHR12424">
    <property type="entry name" value="TWEETY-RELATED"/>
    <property type="match status" value="1"/>
</dbReference>
<accession>A0A7N6A2M1</accession>
<comment type="function">
    <text evidence="13">Probable chloride channel.</text>
</comment>
<organism evidence="14 15">
    <name type="scientific">Anabas testudineus</name>
    <name type="common">Climbing perch</name>
    <name type="synonym">Anthias testudineus</name>
    <dbReference type="NCBI Taxonomy" id="64144"/>
    <lineage>
        <taxon>Eukaryota</taxon>
        <taxon>Metazoa</taxon>
        <taxon>Chordata</taxon>
        <taxon>Craniata</taxon>
        <taxon>Vertebrata</taxon>
        <taxon>Euteleostomi</taxon>
        <taxon>Actinopterygii</taxon>
        <taxon>Neopterygii</taxon>
        <taxon>Teleostei</taxon>
        <taxon>Neoteleostei</taxon>
        <taxon>Acanthomorphata</taxon>
        <taxon>Anabantaria</taxon>
        <taxon>Anabantiformes</taxon>
        <taxon>Anabantoidei</taxon>
        <taxon>Anabantidae</taxon>
        <taxon>Anabas</taxon>
    </lineage>
</organism>
<evidence type="ECO:0000256" key="10">
    <source>
        <dbReference type="ARBA" id="ARBA00023180"/>
    </source>
</evidence>
<dbReference type="InterPro" id="IPR006990">
    <property type="entry name" value="Tweety"/>
</dbReference>